<sequence>MQHFLKNAVSLALRIILFIIILVGSVGLAVITVKNLNEEGVRADQKMDSNMKDTESFPYNKVIVPSPPALERKAWKGNGTWEERNTSQYQQENTTVNYFNADGEVE</sequence>
<keyword evidence="1" id="KW-1133">Transmembrane helix</keyword>
<organism evidence="2 3">
    <name type="scientific">Orchesella dallaii</name>
    <dbReference type="NCBI Taxonomy" id="48710"/>
    <lineage>
        <taxon>Eukaryota</taxon>
        <taxon>Metazoa</taxon>
        <taxon>Ecdysozoa</taxon>
        <taxon>Arthropoda</taxon>
        <taxon>Hexapoda</taxon>
        <taxon>Collembola</taxon>
        <taxon>Entomobryomorpha</taxon>
        <taxon>Entomobryoidea</taxon>
        <taxon>Orchesellidae</taxon>
        <taxon>Orchesellinae</taxon>
        <taxon>Orchesella</taxon>
    </lineage>
</organism>
<evidence type="ECO:0000313" key="2">
    <source>
        <dbReference type="EMBL" id="CAL8105387.1"/>
    </source>
</evidence>
<dbReference type="Proteomes" id="UP001642540">
    <property type="component" value="Unassembled WGS sequence"/>
</dbReference>
<gene>
    <name evidence="2" type="ORF">ODALV1_LOCUS12049</name>
</gene>
<evidence type="ECO:0000313" key="3">
    <source>
        <dbReference type="Proteomes" id="UP001642540"/>
    </source>
</evidence>
<dbReference type="EMBL" id="CAXLJM020000036">
    <property type="protein sequence ID" value="CAL8105387.1"/>
    <property type="molecule type" value="Genomic_DNA"/>
</dbReference>
<name>A0ABP1QNJ7_9HEXA</name>
<reference evidence="2 3" key="1">
    <citation type="submission" date="2024-08" db="EMBL/GenBank/DDBJ databases">
        <authorList>
            <person name="Cucini C."/>
            <person name="Frati F."/>
        </authorList>
    </citation>
    <scope>NUCLEOTIDE SEQUENCE [LARGE SCALE GENOMIC DNA]</scope>
</reference>
<protein>
    <submittedName>
        <fullName evidence="2">Uncharacterized protein</fullName>
    </submittedName>
</protein>
<keyword evidence="1" id="KW-0812">Transmembrane</keyword>
<feature type="transmembrane region" description="Helical" evidence="1">
    <location>
        <begin position="12"/>
        <end position="33"/>
    </location>
</feature>
<proteinExistence type="predicted"/>
<comment type="caution">
    <text evidence="2">The sequence shown here is derived from an EMBL/GenBank/DDBJ whole genome shotgun (WGS) entry which is preliminary data.</text>
</comment>
<evidence type="ECO:0000256" key="1">
    <source>
        <dbReference type="SAM" id="Phobius"/>
    </source>
</evidence>
<keyword evidence="1" id="KW-0472">Membrane</keyword>
<accession>A0ABP1QNJ7</accession>
<keyword evidence="3" id="KW-1185">Reference proteome</keyword>